<name>A0AAN6K994_9PEZI</name>
<organism evidence="2 3">
    <name type="scientific">Friedmanniomyces endolithicus</name>
    <dbReference type="NCBI Taxonomy" id="329885"/>
    <lineage>
        <taxon>Eukaryota</taxon>
        <taxon>Fungi</taxon>
        <taxon>Dikarya</taxon>
        <taxon>Ascomycota</taxon>
        <taxon>Pezizomycotina</taxon>
        <taxon>Dothideomycetes</taxon>
        <taxon>Dothideomycetidae</taxon>
        <taxon>Mycosphaerellales</taxon>
        <taxon>Teratosphaeriaceae</taxon>
        <taxon>Friedmanniomyces</taxon>
    </lineage>
</organism>
<feature type="compositionally biased region" description="Polar residues" evidence="1">
    <location>
        <begin position="225"/>
        <end position="240"/>
    </location>
</feature>
<accession>A0AAN6K994</accession>
<evidence type="ECO:0000313" key="3">
    <source>
        <dbReference type="Proteomes" id="UP001175353"/>
    </source>
</evidence>
<feature type="compositionally biased region" description="Polar residues" evidence="1">
    <location>
        <begin position="447"/>
        <end position="468"/>
    </location>
</feature>
<gene>
    <name evidence="2" type="ORF">LTR91_015747</name>
</gene>
<keyword evidence="3" id="KW-1185">Reference proteome</keyword>
<feature type="region of interest" description="Disordered" evidence="1">
    <location>
        <begin position="209"/>
        <end position="283"/>
    </location>
</feature>
<dbReference type="EMBL" id="JAUJLE010000182">
    <property type="protein sequence ID" value="KAK0970892.1"/>
    <property type="molecule type" value="Genomic_DNA"/>
</dbReference>
<dbReference type="Proteomes" id="UP001175353">
    <property type="component" value="Unassembled WGS sequence"/>
</dbReference>
<reference evidence="2" key="1">
    <citation type="submission" date="2023-06" db="EMBL/GenBank/DDBJ databases">
        <title>Black Yeasts Isolated from many extreme environments.</title>
        <authorList>
            <person name="Coleine C."/>
            <person name="Stajich J.E."/>
            <person name="Selbmann L."/>
        </authorList>
    </citation>
    <scope>NUCLEOTIDE SEQUENCE</scope>
    <source>
        <strain evidence="2">CCFEE 5200</strain>
    </source>
</reference>
<evidence type="ECO:0000256" key="1">
    <source>
        <dbReference type="SAM" id="MobiDB-lite"/>
    </source>
</evidence>
<sequence length="582" mass="62615">MPSAHGLKLYLTDGSKRYPEHRLPPDPATLRARFDHPAQCAIIRRRGPARSDEAASMILRAEANFHMYSANALHVHATLTTKKSTFTKDFVFGGSRIKKLLKRGLILWDLVKAPEVVEGSTREWKLSDCWPESKEDEAGFLSVAVMRGRSSSVMLRKVWEADRGKDDEVAEKREEWLEDADFQKLRGANGGWMVFHFQLREKGFDLGQSSGPAVKTAERQKASPVASNSNTAPKTTSSSVDARVQASGGEKGQPQQAGLPPGSLPTTAPVLSDKSQAPAAPVQNINSIIDKAALKNCERQPSMMGGTGTNTSSHPTSASTSANVGTGLPTHSMKPATLGPNFNPTLIGNEKSTVTGQKSAANAQTEQETTKRLGASVLADDKPKDYICPKLLQLPAGPTSAQSTNAVVDTPPVKSELSRAAASGLTAPTGLDSLIKLRKEAADPSAKANTLQHQQPSTRATEASATVPTQPPKAPAHIPIVESTQHRTQIEPASVVTHGSGDGPVLGASALGKRKASGIDEDREHEAELRYQLMEIDLEKKRIGVIRKLRELEWKKRVGGEAEVGEMLREKVGETVSEKEDT</sequence>
<feature type="compositionally biased region" description="Low complexity" evidence="1">
    <location>
        <begin position="309"/>
        <end position="323"/>
    </location>
</feature>
<comment type="caution">
    <text evidence="2">The sequence shown here is derived from an EMBL/GenBank/DDBJ whole genome shotgun (WGS) entry which is preliminary data.</text>
</comment>
<proteinExistence type="predicted"/>
<protein>
    <submittedName>
        <fullName evidence="2">Uncharacterized protein</fullName>
    </submittedName>
</protein>
<dbReference type="AlphaFoldDB" id="A0AAN6K994"/>
<evidence type="ECO:0000313" key="2">
    <source>
        <dbReference type="EMBL" id="KAK0970892.1"/>
    </source>
</evidence>
<feature type="region of interest" description="Disordered" evidence="1">
    <location>
        <begin position="440"/>
        <end position="475"/>
    </location>
</feature>
<feature type="region of interest" description="Disordered" evidence="1">
    <location>
        <begin position="299"/>
        <end position="332"/>
    </location>
</feature>